<feature type="transmembrane region" description="Helical" evidence="1">
    <location>
        <begin position="153"/>
        <end position="175"/>
    </location>
</feature>
<name>A0ABD7TUR6_9STAP</name>
<feature type="transmembrane region" description="Helical" evidence="1">
    <location>
        <begin position="38"/>
        <end position="57"/>
    </location>
</feature>
<keyword evidence="1" id="KW-0472">Membrane</keyword>
<evidence type="ECO:0000256" key="1">
    <source>
        <dbReference type="SAM" id="Phobius"/>
    </source>
</evidence>
<dbReference type="EMBL" id="CP094809">
    <property type="protein sequence ID" value="UXU57352.1"/>
    <property type="molecule type" value="Genomic_DNA"/>
</dbReference>
<dbReference type="PANTHER" id="PTHR39430:SF1">
    <property type="entry name" value="PROTEASE"/>
    <property type="match status" value="1"/>
</dbReference>
<keyword evidence="1" id="KW-1133">Transmembrane helix</keyword>
<protein>
    <submittedName>
        <fullName evidence="3">CPBP family intramembrane metalloprotease</fullName>
    </submittedName>
</protein>
<feature type="transmembrane region" description="Helical" evidence="1">
    <location>
        <begin position="204"/>
        <end position="227"/>
    </location>
</feature>
<feature type="transmembrane region" description="Helical" evidence="1">
    <location>
        <begin position="127"/>
        <end position="147"/>
    </location>
</feature>
<keyword evidence="3" id="KW-0482">Metalloprotease</keyword>
<feature type="transmembrane region" description="Helical" evidence="1">
    <location>
        <begin position="69"/>
        <end position="90"/>
    </location>
</feature>
<dbReference type="GO" id="GO:0008237">
    <property type="term" value="F:metallopeptidase activity"/>
    <property type="evidence" value="ECO:0007669"/>
    <property type="project" value="UniProtKB-KW"/>
</dbReference>
<dbReference type="InterPro" id="IPR003675">
    <property type="entry name" value="Rce1/LyrA-like_dom"/>
</dbReference>
<gene>
    <name evidence="3" type="ORF">MUA95_00640</name>
</gene>
<dbReference type="RefSeq" id="WP_262626485.1">
    <property type="nucleotide sequence ID" value="NZ_CP094809.1"/>
</dbReference>
<dbReference type="AlphaFoldDB" id="A0ABD7TUR6"/>
<keyword evidence="3" id="KW-0378">Hydrolase</keyword>
<accession>A0ABD7TUR6</accession>
<keyword evidence="1" id="KW-0812">Transmembrane</keyword>
<feature type="domain" description="CAAX prenyl protease 2/Lysostaphin resistance protein A-like" evidence="2">
    <location>
        <begin position="99"/>
        <end position="195"/>
    </location>
</feature>
<dbReference type="Pfam" id="PF02517">
    <property type="entry name" value="Rce1-like"/>
    <property type="match status" value="1"/>
</dbReference>
<feature type="transmembrane region" description="Helical" evidence="1">
    <location>
        <begin position="96"/>
        <end position="115"/>
    </location>
</feature>
<dbReference type="PANTHER" id="PTHR39430">
    <property type="entry name" value="MEMBRANE-ASSOCIATED PROTEASE-RELATED"/>
    <property type="match status" value="1"/>
</dbReference>
<evidence type="ECO:0000313" key="4">
    <source>
        <dbReference type="Proteomes" id="UP001065705"/>
    </source>
</evidence>
<organism evidence="3 4">
    <name type="scientific">Staphylococcus agnetis</name>
    <dbReference type="NCBI Taxonomy" id="985762"/>
    <lineage>
        <taxon>Bacteria</taxon>
        <taxon>Bacillati</taxon>
        <taxon>Bacillota</taxon>
        <taxon>Bacilli</taxon>
        <taxon>Bacillales</taxon>
        <taxon>Staphylococcaceae</taxon>
        <taxon>Staphylococcus</taxon>
    </lineage>
</organism>
<evidence type="ECO:0000313" key="3">
    <source>
        <dbReference type="EMBL" id="UXU57352.1"/>
    </source>
</evidence>
<proteinExistence type="predicted"/>
<dbReference type="GO" id="GO:0004175">
    <property type="term" value="F:endopeptidase activity"/>
    <property type="evidence" value="ECO:0007669"/>
    <property type="project" value="UniProtKB-ARBA"/>
</dbReference>
<dbReference type="Proteomes" id="UP001065705">
    <property type="component" value="Chromosome"/>
</dbReference>
<feature type="transmembrane region" description="Helical" evidence="1">
    <location>
        <begin position="7"/>
        <end position="26"/>
    </location>
</feature>
<dbReference type="GO" id="GO:0080120">
    <property type="term" value="P:CAAX-box protein maturation"/>
    <property type="evidence" value="ECO:0007669"/>
    <property type="project" value="UniProtKB-ARBA"/>
</dbReference>
<reference evidence="3" key="1">
    <citation type="submission" date="2022-03" db="EMBL/GenBank/DDBJ databases">
        <title>Comparative Genomics of East African Camel-Associated Staphylococcaceae spp.: Diversity and Inheritance of Traits Involved in Host-Pathogen Interactions.</title>
        <authorList>
            <person name="Akarsu H."/>
            <person name="Liljander A."/>
            <person name="Younan M."/>
            <person name="Brodard I."/>
            <person name="Glucks I."/>
            <person name="Labroussaa F."/>
            <person name="Overesch G."/>
            <person name="Kuhnert P."/>
            <person name="Perreten V."/>
            <person name="Drexler J.F."/>
            <person name="Corman V.M."/>
            <person name="Falquet L."/>
            <person name="Jores J."/>
        </authorList>
    </citation>
    <scope>NUCLEOTIDE SEQUENCE</scope>
    <source>
        <strain evidence="3">IVB6197</strain>
    </source>
</reference>
<sequence>MKKHYLFMLLYFIVMGTGLYITYHIFNSAYNSPQFGIKFLPFMALLAVMATMYRMCYKNALTLPQSTQPSYYFLIPLIPIFIITIATLYINFALSIAYLLPIIDAILIAVAEEGMFRGILLSGLARYIKPIYAVFISAFLFMSLHFLNVLAGLSIVGVVNQLVTTFLMGLFLGALYIYTRRLLYPILFHFAWDYIILTKGINQIAFAPILLIITIILCMIMMVWILWKIRNIEKLHVNH</sequence>
<evidence type="ECO:0000259" key="2">
    <source>
        <dbReference type="Pfam" id="PF02517"/>
    </source>
</evidence>
<keyword evidence="3" id="KW-0645">Protease</keyword>